<name>A0A8K0N1L3_COCNU</name>
<sequence>MDLSFLLSLALPLTLLALTILYFSNHRRGPAKKPNSTARAGSFSELIRNSHRILEWTTELLATSPTGTVTTFMGVVTSNPSNVEHVLKNRFDNYPKGDRSTTILADFLGRGIFNSDGDHWKLQRKTASLEFNTKTIRTFILDNVHREVAGRLLPILSATAAAGEVLDLQDLLERLAFDNVCKVAFNEDPARLAGDTDEGREFAHAFEEATNLCIQRYRHPFLFSWKLQRFLGIGSEKLLKEKIATVHRFAMRVVRARKRAGAFGGLGDDLLSRFIAEADYSDEFLRDIIISFVLAGRDTTSATLTWFFWLISTRPDVKNRIMDEIRSVRSKKPNPAEPMFALEEVREMDYLHAALSETLRLYPPVPLQTRECAADDVLPDGTRVSKGRVTRECAADDVLPDGTRVSKGRVVMYSSYAMGRTERIWGKDCQEFKPERWMENGVFQPKSPFRFPVFHGGPRMCLGKDMAYIQMKAVAASVIERFEVEVVDKEKQREPDFTMILRVKGGLPVSVREKRAWPGMVAA</sequence>
<comment type="caution">
    <text evidence="7">The sequence shown here is derived from an EMBL/GenBank/DDBJ whole genome shotgun (WGS) entry which is preliminary data.</text>
</comment>
<comment type="cofactor">
    <cofactor evidence="5">
        <name>heme</name>
        <dbReference type="ChEBI" id="CHEBI:30413"/>
    </cofactor>
</comment>
<dbReference type="Proteomes" id="UP000797356">
    <property type="component" value="Chromosome 5"/>
</dbReference>
<accession>A0A8K0N1L3</accession>
<protein>
    <submittedName>
        <fullName evidence="7">Cytochrome P450 94C1</fullName>
    </submittedName>
</protein>
<feature type="binding site" description="axial binding residue" evidence="5">
    <location>
        <position position="461"/>
    </location>
    <ligand>
        <name>heme</name>
        <dbReference type="ChEBI" id="CHEBI:30413"/>
    </ligand>
    <ligandPart>
        <name>Fe</name>
        <dbReference type="ChEBI" id="CHEBI:18248"/>
    </ligandPart>
</feature>
<keyword evidence="2 5" id="KW-0479">Metal-binding</keyword>
<dbReference type="InterPro" id="IPR002401">
    <property type="entry name" value="Cyt_P450_E_grp-I"/>
</dbReference>
<reference evidence="7" key="2">
    <citation type="submission" date="2019-07" db="EMBL/GenBank/DDBJ databases">
        <authorList>
            <person name="Yang Y."/>
            <person name="Bocs S."/>
            <person name="Baudouin L."/>
        </authorList>
    </citation>
    <scope>NUCLEOTIDE SEQUENCE</scope>
    <source>
        <tissue evidence="7">Spear leaf of Hainan Tall coconut</tissue>
    </source>
</reference>
<dbReference type="EMBL" id="CM017876">
    <property type="protein sequence ID" value="KAG1341891.1"/>
    <property type="molecule type" value="Genomic_DNA"/>
</dbReference>
<dbReference type="PANTHER" id="PTHR24296">
    <property type="entry name" value="CYTOCHROME P450"/>
    <property type="match status" value="1"/>
</dbReference>
<evidence type="ECO:0000256" key="4">
    <source>
        <dbReference type="ARBA" id="ARBA00023004"/>
    </source>
</evidence>
<evidence type="ECO:0000256" key="5">
    <source>
        <dbReference type="PIRSR" id="PIRSR602401-1"/>
    </source>
</evidence>
<evidence type="ECO:0000256" key="1">
    <source>
        <dbReference type="ARBA" id="ARBA00010617"/>
    </source>
</evidence>
<dbReference type="InterPro" id="IPR017972">
    <property type="entry name" value="Cyt_P450_CS"/>
</dbReference>
<dbReference type="GO" id="GO:0006629">
    <property type="term" value="P:lipid metabolic process"/>
    <property type="evidence" value="ECO:0007669"/>
    <property type="project" value="UniProtKB-ARBA"/>
</dbReference>
<evidence type="ECO:0000256" key="3">
    <source>
        <dbReference type="ARBA" id="ARBA00023002"/>
    </source>
</evidence>
<proteinExistence type="inferred from homology"/>
<dbReference type="AlphaFoldDB" id="A0A8K0N1L3"/>
<evidence type="ECO:0000313" key="8">
    <source>
        <dbReference type="Proteomes" id="UP000797356"/>
    </source>
</evidence>
<dbReference type="InterPro" id="IPR036396">
    <property type="entry name" value="Cyt_P450_sf"/>
</dbReference>
<organism evidence="7 8">
    <name type="scientific">Cocos nucifera</name>
    <name type="common">Coconut palm</name>
    <dbReference type="NCBI Taxonomy" id="13894"/>
    <lineage>
        <taxon>Eukaryota</taxon>
        <taxon>Viridiplantae</taxon>
        <taxon>Streptophyta</taxon>
        <taxon>Embryophyta</taxon>
        <taxon>Tracheophyta</taxon>
        <taxon>Spermatophyta</taxon>
        <taxon>Magnoliopsida</taxon>
        <taxon>Liliopsida</taxon>
        <taxon>Arecaceae</taxon>
        <taxon>Arecoideae</taxon>
        <taxon>Cocoseae</taxon>
        <taxon>Attaleinae</taxon>
        <taxon>Cocos</taxon>
    </lineage>
</organism>
<dbReference type="OrthoDB" id="1470350at2759"/>
<gene>
    <name evidence="7" type="ORF">COCNU_05G001200</name>
</gene>
<dbReference type="InterPro" id="IPR001128">
    <property type="entry name" value="Cyt_P450"/>
</dbReference>
<keyword evidence="5 6" id="KW-0349">Heme</keyword>
<dbReference type="GO" id="GO:0016705">
    <property type="term" value="F:oxidoreductase activity, acting on paired donors, with incorporation or reduction of molecular oxygen"/>
    <property type="evidence" value="ECO:0007669"/>
    <property type="project" value="InterPro"/>
</dbReference>
<dbReference type="Pfam" id="PF00067">
    <property type="entry name" value="p450"/>
    <property type="match status" value="2"/>
</dbReference>
<keyword evidence="8" id="KW-1185">Reference proteome</keyword>
<dbReference type="GO" id="GO:0020037">
    <property type="term" value="F:heme binding"/>
    <property type="evidence" value="ECO:0007669"/>
    <property type="project" value="InterPro"/>
</dbReference>
<evidence type="ECO:0000313" key="7">
    <source>
        <dbReference type="EMBL" id="KAG1341891.1"/>
    </source>
</evidence>
<dbReference type="GO" id="GO:0005506">
    <property type="term" value="F:iron ion binding"/>
    <property type="evidence" value="ECO:0007669"/>
    <property type="project" value="InterPro"/>
</dbReference>
<evidence type="ECO:0000256" key="2">
    <source>
        <dbReference type="ARBA" id="ARBA00022723"/>
    </source>
</evidence>
<comment type="similarity">
    <text evidence="1 6">Belongs to the cytochrome P450 family.</text>
</comment>
<dbReference type="PROSITE" id="PS00086">
    <property type="entry name" value="CYTOCHROME_P450"/>
    <property type="match status" value="1"/>
</dbReference>
<keyword evidence="3 6" id="KW-0560">Oxidoreductase</keyword>
<reference evidence="7" key="1">
    <citation type="journal article" date="2017" name="Gigascience">
        <title>The genome draft of coconut (Cocos nucifera).</title>
        <authorList>
            <person name="Xiao Y."/>
            <person name="Xu P."/>
            <person name="Fan H."/>
            <person name="Baudouin L."/>
            <person name="Xia W."/>
            <person name="Bocs S."/>
            <person name="Xu J."/>
            <person name="Li Q."/>
            <person name="Guo A."/>
            <person name="Zhou L."/>
            <person name="Li J."/>
            <person name="Wu Y."/>
            <person name="Ma Z."/>
            <person name="Armero A."/>
            <person name="Issali A.E."/>
            <person name="Liu N."/>
            <person name="Peng M."/>
            <person name="Yang Y."/>
        </authorList>
    </citation>
    <scope>NUCLEOTIDE SEQUENCE</scope>
    <source>
        <tissue evidence="7">Spear leaf of Hainan Tall coconut</tissue>
    </source>
</reference>
<dbReference type="PRINTS" id="PR00463">
    <property type="entry name" value="EP450I"/>
</dbReference>
<evidence type="ECO:0000256" key="6">
    <source>
        <dbReference type="RuleBase" id="RU000461"/>
    </source>
</evidence>
<dbReference type="SUPFAM" id="SSF48264">
    <property type="entry name" value="Cytochrome P450"/>
    <property type="match status" value="1"/>
</dbReference>
<dbReference type="GO" id="GO:0004497">
    <property type="term" value="F:monooxygenase activity"/>
    <property type="evidence" value="ECO:0007669"/>
    <property type="project" value="UniProtKB-KW"/>
</dbReference>
<dbReference type="CDD" id="cd11064">
    <property type="entry name" value="CYP86A"/>
    <property type="match status" value="1"/>
</dbReference>
<keyword evidence="4 5" id="KW-0408">Iron</keyword>
<keyword evidence="6" id="KW-0503">Monooxygenase</keyword>
<dbReference type="PRINTS" id="PR00385">
    <property type="entry name" value="P450"/>
</dbReference>
<dbReference type="Gene3D" id="1.10.630.10">
    <property type="entry name" value="Cytochrome P450"/>
    <property type="match status" value="2"/>
</dbReference>